<name>A0A484GZ22_SOUCH</name>
<dbReference type="Gene3D" id="2.170.150.10">
    <property type="entry name" value="Metal Binding Protein, Guanine Nucleotide Exchange Factor, Chain A"/>
    <property type="match status" value="1"/>
</dbReference>
<dbReference type="Proteomes" id="UP000295264">
    <property type="component" value="Unassembled WGS sequence"/>
</dbReference>
<feature type="non-terminal residue" evidence="1">
    <location>
        <position position="57"/>
    </location>
</feature>
<evidence type="ECO:0000313" key="1">
    <source>
        <dbReference type="EMBL" id="TEA40873.1"/>
    </source>
</evidence>
<dbReference type="EMBL" id="QWLN02002204">
    <property type="protein sequence ID" value="TEA40873.1"/>
    <property type="molecule type" value="Genomic_DNA"/>
</dbReference>
<protein>
    <recommendedName>
        <fullName evidence="3">TCTP domain-containing protein</fullName>
    </recommendedName>
</protein>
<gene>
    <name evidence="1" type="ORF">DBR06_SOUSAS13310023</name>
</gene>
<accession>A0A484GZ22</accession>
<dbReference type="SUPFAM" id="SSF51316">
    <property type="entry name" value="Mss4-like"/>
    <property type="match status" value="1"/>
</dbReference>
<proteinExistence type="predicted"/>
<reference evidence="1 2" key="1">
    <citation type="journal article" date="2018" name="Genomics">
        <title>Molecular footprints of inshore aquatic adaptation in Indo-Pacific humpback dolphin (Sousa chinensis).</title>
        <authorList>
            <person name="Ming Y."/>
            <person name="Jian J."/>
            <person name="Yu F."/>
            <person name="Yu X."/>
            <person name="Wang J."/>
            <person name="Liu W."/>
        </authorList>
    </citation>
    <scope>NUCLEOTIDE SEQUENCE [LARGE SCALE GENOMIC DNA]</scope>
    <source>
        <strain evidence="1">MY-2018</strain>
        <tissue evidence="1">Skin</tissue>
    </source>
</reference>
<comment type="caution">
    <text evidence="1">The sequence shown here is derived from an EMBL/GenBank/DDBJ whole genome shotgun (WGS) entry which is preliminary data.</text>
</comment>
<dbReference type="InterPro" id="IPR011057">
    <property type="entry name" value="Mss4-like_sf"/>
</dbReference>
<evidence type="ECO:0008006" key="3">
    <source>
        <dbReference type="Google" id="ProtNLM"/>
    </source>
</evidence>
<feature type="non-terminal residue" evidence="1">
    <location>
        <position position="1"/>
    </location>
</feature>
<evidence type="ECO:0000313" key="2">
    <source>
        <dbReference type="Proteomes" id="UP000295264"/>
    </source>
</evidence>
<keyword evidence="2" id="KW-1185">Reference proteome</keyword>
<sequence>EGEAKDITVISGVEIVMNHPLLNFTRKISYKKYINHYIKLTKARCQEMKQCRIKPLQ</sequence>
<dbReference type="InterPro" id="IPR011323">
    <property type="entry name" value="Mss4/transl-control_tumour"/>
</dbReference>
<dbReference type="AlphaFoldDB" id="A0A484GZ22"/>
<organism evidence="1 2">
    <name type="scientific">Sousa chinensis</name>
    <name type="common">Indo-pacific humpbacked dolphin</name>
    <name type="synonym">Steno chinensis</name>
    <dbReference type="NCBI Taxonomy" id="103600"/>
    <lineage>
        <taxon>Eukaryota</taxon>
        <taxon>Metazoa</taxon>
        <taxon>Chordata</taxon>
        <taxon>Craniata</taxon>
        <taxon>Vertebrata</taxon>
        <taxon>Euteleostomi</taxon>
        <taxon>Mammalia</taxon>
        <taxon>Eutheria</taxon>
        <taxon>Laurasiatheria</taxon>
        <taxon>Artiodactyla</taxon>
        <taxon>Whippomorpha</taxon>
        <taxon>Cetacea</taxon>
        <taxon>Odontoceti</taxon>
        <taxon>Delphinidae</taxon>
        <taxon>Sousa</taxon>
    </lineage>
</organism>